<evidence type="ECO:0000313" key="3">
    <source>
        <dbReference type="Proteomes" id="UP000076079"/>
    </source>
</evidence>
<dbReference type="OrthoDB" id="9811153at2"/>
<dbReference type="PIRSF" id="PIRSF029883">
    <property type="entry name" value="KdgF"/>
    <property type="match status" value="1"/>
</dbReference>
<dbReference type="PANTHER" id="PTHR40112">
    <property type="entry name" value="H2HPP ISOMERASE"/>
    <property type="match status" value="1"/>
</dbReference>
<dbReference type="InterPro" id="IPR013096">
    <property type="entry name" value="Cupin_2"/>
</dbReference>
<dbReference type="Gene3D" id="2.60.120.10">
    <property type="entry name" value="Jelly Rolls"/>
    <property type="match status" value="1"/>
</dbReference>
<organism evidence="2 3">
    <name type="scientific">Luteitalea pratensis</name>
    <dbReference type="NCBI Taxonomy" id="1855912"/>
    <lineage>
        <taxon>Bacteria</taxon>
        <taxon>Pseudomonadati</taxon>
        <taxon>Acidobacteriota</taxon>
        <taxon>Vicinamibacteria</taxon>
        <taxon>Vicinamibacterales</taxon>
        <taxon>Vicinamibacteraceae</taxon>
        <taxon>Luteitalea</taxon>
    </lineage>
</organism>
<dbReference type="RefSeq" id="WP_110174090.1">
    <property type="nucleotide sequence ID" value="NZ_CP015136.1"/>
</dbReference>
<accession>A0A143PX51</accession>
<reference evidence="3" key="2">
    <citation type="submission" date="2016-04" db="EMBL/GenBank/DDBJ databases">
        <title>First Complete Genome Sequence of a Subdivision 6 Acidobacterium.</title>
        <authorList>
            <person name="Huang S."/>
            <person name="Vieira S."/>
            <person name="Bunk B."/>
            <person name="Riedel T."/>
            <person name="Sproeer C."/>
            <person name="Overmann J."/>
        </authorList>
    </citation>
    <scope>NUCLEOTIDE SEQUENCE [LARGE SCALE GENOMIC DNA]</scope>
    <source>
        <strain evidence="3">DSM 100886 HEG_-6_39</strain>
    </source>
</reference>
<dbReference type="KEGG" id="abac:LuPra_05931"/>
<dbReference type="CDD" id="cd02238">
    <property type="entry name" value="cupin_KdgF"/>
    <property type="match status" value="1"/>
</dbReference>
<keyword evidence="3" id="KW-1185">Reference proteome</keyword>
<gene>
    <name evidence="2" type="ORF">LuPra_05931</name>
</gene>
<dbReference type="InterPro" id="IPR011051">
    <property type="entry name" value="RmlC_Cupin_sf"/>
</dbReference>
<dbReference type="InterPro" id="IPR052535">
    <property type="entry name" value="Bacilysin_H2HPP_isomerase"/>
</dbReference>
<dbReference type="InterPro" id="IPR014710">
    <property type="entry name" value="RmlC-like_jellyroll"/>
</dbReference>
<dbReference type="Proteomes" id="UP000076079">
    <property type="component" value="Chromosome"/>
</dbReference>
<sequence length="106" mass="11811">MPLYRWDEIALEKVTEMVSRKVVRGEREVLTQVYLKKGALVPLHAHDEEQMTYVLQGALQFLVGGEDVRVEEGEVLHIPSGVAHQAVALDDTFVLGVFSPVNVKPS</sequence>
<dbReference type="SUPFAM" id="SSF51182">
    <property type="entry name" value="RmlC-like cupins"/>
    <property type="match status" value="1"/>
</dbReference>
<dbReference type="InterPro" id="IPR025499">
    <property type="entry name" value="KdgF"/>
</dbReference>
<dbReference type="EMBL" id="CP015136">
    <property type="protein sequence ID" value="AMY12650.1"/>
    <property type="molecule type" value="Genomic_DNA"/>
</dbReference>
<evidence type="ECO:0000313" key="2">
    <source>
        <dbReference type="EMBL" id="AMY12650.1"/>
    </source>
</evidence>
<dbReference type="STRING" id="1855912.LuPra_05931"/>
<name>A0A143PX51_LUTPR</name>
<dbReference type="Pfam" id="PF07883">
    <property type="entry name" value="Cupin_2"/>
    <property type="match status" value="1"/>
</dbReference>
<evidence type="ECO:0000259" key="1">
    <source>
        <dbReference type="Pfam" id="PF07883"/>
    </source>
</evidence>
<proteinExistence type="predicted"/>
<dbReference type="PANTHER" id="PTHR40112:SF1">
    <property type="entry name" value="H2HPP ISOMERASE"/>
    <property type="match status" value="1"/>
</dbReference>
<protein>
    <recommendedName>
        <fullName evidence="1">Cupin type-2 domain-containing protein</fullName>
    </recommendedName>
</protein>
<feature type="domain" description="Cupin type-2" evidence="1">
    <location>
        <begin position="33"/>
        <end position="91"/>
    </location>
</feature>
<reference evidence="2 3" key="1">
    <citation type="journal article" date="2016" name="Genome Announc.">
        <title>First Complete Genome Sequence of a Subdivision 6 Acidobacterium Strain.</title>
        <authorList>
            <person name="Huang S."/>
            <person name="Vieira S."/>
            <person name="Bunk B."/>
            <person name="Riedel T."/>
            <person name="Sproer C."/>
            <person name="Overmann J."/>
        </authorList>
    </citation>
    <scope>NUCLEOTIDE SEQUENCE [LARGE SCALE GENOMIC DNA]</scope>
    <source>
        <strain evidence="3">DSM 100886 HEG_-6_39</strain>
    </source>
</reference>
<dbReference type="AlphaFoldDB" id="A0A143PX51"/>